<accession>A0A8H3WU70</accession>
<evidence type="ECO:0000313" key="2">
    <source>
        <dbReference type="Proteomes" id="UP000439903"/>
    </source>
</evidence>
<proteinExistence type="predicted"/>
<comment type="caution">
    <text evidence="1">The sequence shown here is derived from an EMBL/GenBank/DDBJ whole genome shotgun (WGS) entry which is preliminary data.</text>
</comment>
<organism evidence="1 2">
    <name type="scientific">Gigaspora margarita</name>
    <dbReference type="NCBI Taxonomy" id="4874"/>
    <lineage>
        <taxon>Eukaryota</taxon>
        <taxon>Fungi</taxon>
        <taxon>Fungi incertae sedis</taxon>
        <taxon>Mucoromycota</taxon>
        <taxon>Glomeromycotina</taxon>
        <taxon>Glomeromycetes</taxon>
        <taxon>Diversisporales</taxon>
        <taxon>Gigasporaceae</taxon>
        <taxon>Gigaspora</taxon>
    </lineage>
</organism>
<dbReference type="Proteomes" id="UP000439903">
    <property type="component" value="Unassembled WGS sequence"/>
</dbReference>
<dbReference type="AlphaFoldDB" id="A0A8H3WU70"/>
<gene>
    <name evidence="1" type="ORF">F8M41_015388</name>
</gene>
<dbReference type="SUPFAM" id="SSF53098">
    <property type="entry name" value="Ribonuclease H-like"/>
    <property type="match status" value="1"/>
</dbReference>
<sequence>MNYSKNLTIAKYPNILNLHCIPHAINLILKDICNISFANQILTKCNTLVTYFKKSHQASAALKEEIRKFNIIEPLKNLRYNSPEILSQAVISILCSCAFFDDVRVLVFILGPVKKAITILESCSCNLADCFCELIHLGASINKLSLSDHSTFHKQCIAIFNKRYNEFADPLYLLCFFLHPQYNESYWAHGTFRELLLAADEIFKKMDKTNISRQDLLYQINLYRTREPLFDISYSMSETPLIW</sequence>
<reference evidence="1 2" key="1">
    <citation type="journal article" date="2019" name="Environ. Microbiol.">
        <title>At the nexus of three kingdoms: the genome of the mycorrhizal fungus Gigaspora margarita provides insights into plant, endobacterial and fungal interactions.</title>
        <authorList>
            <person name="Venice F."/>
            <person name="Ghignone S."/>
            <person name="Salvioli di Fossalunga A."/>
            <person name="Amselem J."/>
            <person name="Novero M."/>
            <person name="Xianan X."/>
            <person name="Sedzielewska Toro K."/>
            <person name="Morin E."/>
            <person name="Lipzen A."/>
            <person name="Grigoriev I.V."/>
            <person name="Henrissat B."/>
            <person name="Martin F.M."/>
            <person name="Bonfante P."/>
        </authorList>
    </citation>
    <scope>NUCLEOTIDE SEQUENCE [LARGE SCALE GENOMIC DNA]</scope>
    <source>
        <strain evidence="1 2">BEG34</strain>
    </source>
</reference>
<protein>
    <submittedName>
        <fullName evidence="1">Zinc finger bed domain-containing protein 1-like</fullName>
    </submittedName>
</protein>
<name>A0A8H3WU70_GIGMA</name>
<keyword evidence="2" id="KW-1185">Reference proteome</keyword>
<evidence type="ECO:0000313" key="1">
    <source>
        <dbReference type="EMBL" id="KAF0350907.1"/>
    </source>
</evidence>
<dbReference type="OrthoDB" id="2445465at2759"/>
<dbReference type="EMBL" id="WTPW01003207">
    <property type="protein sequence ID" value="KAF0350907.1"/>
    <property type="molecule type" value="Genomic_DNA"/>
</dbReference>
<dbReference type="InterPro" id="IPR012337">
    <property type="entry name" value="RNaseH-like_sf"/>
</dbReference>